<sequence length="277" mass="28308">MHSGTEPDERAPQDPPGHPGHRRRIVAGDPHSSACAPQPDPLTDTFPAGGLHKFDLGMVPASVTPPRTWRHAAWFAITTSAAALGGLVLAGSLLVNSPVRLDGQQLPSMPRGRDYPPVPQPLLPPSQDHGAESAPPQHLFSAVRPTAPPVDETQQAPLSTGSAPQPTPPPEAAAPAPAEPPAPAAEPPAPAEPPAGFPEQPALFDDPAPALSAEEQHRPLFSGELPALSIPSPQAPFAECAGTGGVQVPGSDLPAAGGTAPDAGIPDPEALRRCFAD</sequence>
<comment type="caution">
    <text evidence="3">The sequence shown here is derived from an EMBL/GenBank/DDBJ whole genome shotgun (WGS) entry which is preliminary data.</text>
</comment>
<feature type="region of interest" description="Disordered" evidence="1">
    <location>
        <begin position="1"/>
        <end position="47"/>
    </location>
</feature>
<dbReference type="Proteomes" id="UP000598360">
    <property type="component" value="Unassembled WGS sequence"/>
</dbReference>
<evidence type="ECO:0000313" key="4">
    <source>
        <dbReference type="Proteomes" id="UP000598360"/>
    </source>
</evidence>
<keyword evidence="2" id="KW-0812">Transmembrane</keyword>
<feature type="transmembrane region" description="Helical" evidence="2">
    <location>
        <begin position="72"/>
        <end position="95"/>
    </location>
</feature>
<feature type="compositionally biased region" description="Basic and acidic residues" evidence="1">
    <location>
        <begin position="1"/>
        <end position="12"/>
    </location>
</feature>
<organism evidence="3 4">
    <name type="scientific">Saccharopolyspora montiporae</name>
    <dbReference type="NCBI Taxonomy" id="2781240"/>
    <lineage>
        <taxon>Bacteria</taxon>
        <taxon>Bacillati</taxon>
        <taxon>Actinomycetota</taxon>
        <taxon>Actinomycetes</taxon>
        <taxon>Pseudonocardiales</taxon>
        <taxon>Pseudonocardiaceae</taxon>
        <taxon>Saccharopolyspora</taxon>
    </lineage>
</organism>
<evidence type="ECO:0000256" key="1">
    <source>
        <dbReference type="SAM" id="MobiDB-lite"/>
    </source>
</evidence>
<gene>
    <name evidence="3" type="ORF">IQ251_11550</name>
</gene>
<name>A0A929BA61_9PSEU</name>
<feature type="compositionally biased region" description="Polar residues" evidence="1">
    <location>
        <begin position="152"/>
        <end position="162"/>
    </location>
</feature>
<keyword evidence="4" id="KW-1185">Reference proteome</keyword>
<dbReference type="AlphaFoldDB" id="A0A929BA61"/>
<accession>A0A929BA61</accession>
<keyword evidence="2" id="KW-0472">Membrane</keyword>
<dbReference type="EMBL" id="JADEYC010000018">
    <property type="protein sequence ID" value="MBE9375076.1"/>
    <property type="molecule type" value="Genomic_DNA"/>
</dbReference>
<proteinExistence type="predicted"/>
<reference evidence="3" key="1">
    <citation type="submission" date="2020-10" db="EMBL/GenBank/DDBJ databases">
        <title>Diversity and distribution of actinomycetes associated with coral in the coast of Hainan.</title>
        <authorList>
            <person name="Li F."/>
        </authorList>
    </citation>
    <scope>NUCLEOTIDE SEQUENCE</scope>
    <source>
        <strain evidence="3">HNM0983</strain>
    </source>
</reference>
<keyword evidence="2" id="KW-1133">Transmembrane helix</keyword>
<protein>
    <submittedName>
        <fullName evidence="3">Uncharacterized protein</fullName>
    </submittedName>
</protein>
<evidence type="ECO:0000313" key="3">
    <source>
        <dbReference type="EMBL" id="MBE9375076.1"/>
    </source>
</evidence>
<feature type="region of interest" description="Disordered" evidence="1">
    <location>
        <begin position="104"/>
        <end position="268"/>
    </location>
</feature>
<evidence type="ECO:0000256" key="2">
    <source>
        <dbReference type="SAM" id="Phobius"/>
    </source>
</evidence>
<feature type="compositionally biased region" description="Pro residues" evidence="1">
    <location>
        <begin position="165"/>
        <end position="196"/>
    </location>
</feature>
<dbReference type="RefSeq" id="WP_193928510.1">
    <property type="nucleotide sequence ID" value="NZ_JADEYC010000018.1"/>
</dbReference>